<proteinExistence type="predicted"/>
<comment type="caution">
    <text evidence="2">The sequence shown here is derived from an EMBL/GenBank/DDBJ whole genome shotgun (WGS) entry which is preliminary data.</text>
</comment>
<sequence length="91" mass="8506">MTRQSAISFVAGRMSGPVLAMMLAGAILAATMGFAGWAAVGAGAAKSTVRGVGSVCDASKMVLARGGGTKGDLGGFADGFDGGGGGAGGGH</sequence>
<reference evidence="2 3" key="1">
    <citation type="submission" date="2023-05" db="EMBL/GenBank/DDBJ databases">
        <title>Chelatococcus sp. nov., a moderately thermophilic bacterium isolated from hot spring microbial mat.</title>
        <authorList>
            <person name="Hu C.-J."/>
            <person name="Li W.-J."/>
        </authorList>
    </citation>
    <scope>NUCLEOTIDE SEQUENCE [LARGE SCALE GENOMIC DNA]</scope>
    <source>
        <strain evidence="2 3">SYSU G07232</strain>
    </source>
</reference>
<dbReference type="RefSeq" id="WP_283739162.1">
    <property type="nucleotide sequence ID" value="NZ_JASJEV010000001.1"/>
</dbReference>
<gene>
    <name evidence="2" type="ORF">QNA08_02930</name>
</gene>
<name>A0ABT7ACY2_9HYPH</name>
<feature type="signal peptide" evidence="1">
    <location>
        <begin position="1"/>
        <end position="20"/>
    </location>
</feature>
<feature type="chain" id="PRO_5046312765" evidence="1">
    <location>
        <begin position="21"/>
        <end position="91"/>
    </location>
</feature>
<dbReference type="EMBL" id="JASJEV010000001">
    <property type="protein sequence ID" value="MDJ1157193.1"/>
    <property type="molecule type" value="Genomic_DNA"/>
</dbReference>
<keyword evidence="1" id="KW-0732">Signal</keyword>
<accession>A0ABT7ACY2</accession>
<keyword evidence="3" id="KW-1185">Reference proteome</keyword>
<organism evidence="2 3">
    <name type="scientific">Chelatococcus albus</name>
    <dbReference type="NCBI Taxonomy" id="3047466"/>
    <lineage>
        <taxon>Bacteria</taxon>
        <taxon>Pseudomonadati</taxon>
        <taxon>Pseudomonadota</taxon>
        <taxon>Alphaproteobacteria</taxon>
        <taxon>Hyphomicrobiales</taxon>
        <taxon>Chelatococcaceae</taxon>
        <taxon>Chelatococcus</taxon>
    </lineage>
</organism>
<dbReference type="Proteomes" id="UP001321492">
    <property type="component" value="Unassembled WGS sequence"/>
</dbReference>
<evidence type="ECO:0000313" key="3">
    <source>
        <dbReference type="Proteomes" id="UP001321492"/>
    </source>
</evidence>
<evidence type="ECO:0000256" key="1">
    <source>
        <dbReference type="SAM" id="SignalP"/>
    </source>
</evidence>
<protein>
    <submittedName>
        <fullName evidence="2">Uncharacterized protein</fullName>
    </submittedName>
</protein>
<evidence type="ECO:0000313" key="2">
    <source>
        <dbReference type="EMBL" id="MDJ1157193.1"/>
    </source>
</evidence>